<name>A0A382C4T3_9ZZZZ</name>
<gene>
    <name evidence="2" type="ORF">METZ01_LOCUS173914</name>
</gene>
<organism evidence="2">
    <name type="scientific">marine metagenome</name>
    <dbReference type="NCBI Taxonomy" id="408172"/>
    <lineage>
        <taxon>unclassified sequences</taxon>
        <taxon>metagenomes</taxon>
        <taxon>ecological metagenomes</taxon>
    </lineage>
</organism>
<dbReference type="InterPro" id="IPR001509">
    <property type="entry name" value="Epimerase_deHydtase"/>
</dbReference>
<sequence length="376" mass="42122">MKHSRRDFFKKGATALAALSVASSGSLKLFSKKPEKASKSLSILILGGTAFTGPHQIKYAIDRGHKVSIFTRGKTKPTLNKEYFKKVEHLIGDRNNDLNAIKGKKWDAVIDNSATYPRWVKQSTDILKDNASTYLFTSSLSVHADFSVKGITENHPIATIDDPTIEDMSAYGPLKALSEKVALKAFKDRAIIVRPHLIVGPGDRTDRWTYWPVRINRGGEVLAPGDPSQPAQYIDARDLSEFDIHLIENNLYGTYTAVGPLGNLTMSEMLYGIKAVVSNKVSFEWVDQNFILDNKIKPWTEMTAWMPSGGEFDGFCSFENSNAVKAGIKYRPLAVTARDTLKWWQTLPEERTREPKAGLSITKEKKVLKKWKSKIK</sequence>
<dbReference type="InterPro" id="IPR006311">
    <property type="entry name" value="TAT_signal"/>
</dbReference>
<protein>
    <recommendedName>
        <fullName evidence="1">NAD-dependent epimerase/dehydratase domain-containing protein</fullName>
    </recommendedName>
</protein>
<dbReference type="Pfam" id="PF01370">
    <property type="entry name" value="Epimerase"/>
    <property type="match status" value="1"/>
</dbReference>
<dbReference type="SUPFAM" id="SSF51735">
    <property type="entry name" value="NAD(P)-binding Rossmann-fold domains"/>
    <property type="match status" value="1"/>
</dbReference>
<dbReference type="Gene3D" id="3.40.50.720">
    <property type="entry name" value="NAD(P)-binding Rossmann-like Domain"/>
    <property type="match status" value="1"/>
</dbReference>
<accession>A0A382C4T3</accession>
<dbReference type="AlphaFoldDB" id="A0A382C4T3"/>
<evidence type="ECO:0000313" key="2">
    <source>
        <dbReference type="EMBL" id="SVB21060.1"/>
    </source>
</evidence>
<proteinExistence type="predicted"/>
<dbReference type="PROSITE" id="PS51318">
    <property type="entry name" value="TAT"/>
    <property type="match status" value="1"/>
</dbReference>
<dbReference type="InterPro" id="IPR036291">
    <property type="entry name" value="NAD(P)-bd_dom_sf"/>
</dbReference>
<feature type="domain" description="NAD-dependent epimerase/dehydratase" evidence="1">
    <location>
        <begin position="43"/>
        <end position="249"/>
    </location>
</feature>
<evidence type="ECO:0000259" key="1">
    <source>
        <dbReference type="Pfam" id="PF01370"/>
    </source>
</evidence>
<dbReference type="EMBL" id="UINC01032806">
    <property type="protein sequence ID" value="SVB21060.1"/>
    <property type="molecule type" value="Genomic_DNA"/>
</dbReference>
<reference evidence="2" key="1">
    <citation type="submission" date="2018-05" db="EMBL/GenBank/DDBJ databases">
        <authorList>
            <person name="Lanie J.A."/>
            <person name="Ng W.-L."/>
            <person name="Kazmierczak K.M."/>
            <person name="Andrzejewski T.M."/>
            <person name="Davidsen T.M."/>
            <person name="Wayne K.J."/>
            <person name="Tettelin H."/>
            <person name="Glass J.I."/>
            <person name="Rusch D."/>
            <person name="Podicherti R."/>
            <person name="Tsui H.-C.T."/>
            <person name="Winkler M.E."/>
        </authorList>
    </citation>
    <scope>NUCLEOTIDE SEQUENCE</scope>
</reference>